<dbReference type="EMBL" id="AAGUYM010000032">
    <property type="protein sequence ID" value="EBS2695272.1"/>
    <property type="molecule type" value="Genomic_DNA"/>
</dbReference>
<comment type="caution">
    <text evidence="1">The sequence shown here is derived from an EMBL/GenBank/DDBJ whole genome shotgun (WGS) entry which is preliminary data.</text>
</comment>
<reference evidence="1" key="1">
    <citation type="submission" date="2018-07" db="EMBL/GenBank/DDBJ databases">
        <authorList>
            <person name="Ashton P.M."/>
            <person name="Dallman T."/>
            <person name="Nair S."/>
            <person name="De Pinna E."/>
            <person name="Peters T."/>
            <person name="Grant K."/>
        </authorList>
    </citation>
    <scope>NUCLEOTIDE SEQUENCE [LARGE SCALE GENOMIC DNA]</scope>
    <source>
        <strain evidence="1">436933</strain>
    </source>
</reference>
<gene>
    <name evidence="1" type="ORF">DRY71_21520</name>
</gene>
<dbReference type="AlphaFoldDB" id="A0A5U9KVM8"/>
<protein>
    <submittedName>
        <fullName evidence="1">Uncharacterized protein</fullName>
    </submittedName>
</protein>
<organism evidence="1">
    <name type="scientific">Salmonella newport</name>
    <dbReference type="NCBI Taxonomy" id="108619"/>
    <lineage>
        <taxon>Bacteria</taxon>
        <taxon>Pseudomonadati</taxon>
        <taxon>Pseudomonadota</taxon>
        <taxon>Gammaproteobacteria</taxon>
        <taxon>Enterobacterales</taxon>
        <taxon>Enterobacteriaceae</taxon>
        <taxon>Salmonella</taxon>
    </lineage>
</organism>
<evidence type="ECO:0000313" key="1">
    <source>
        <dbReference type="EMBL" id="EBS2695272.1"/>
    </source>
</evidence>
<name>A0A5U9KVM8_SALNE</name>
<sequence>MANTNPLAAMKIKKLIGFKQITPGVITGNLITALKQCGIDNVISYSNLSSQFSVGQMSVLGNTFYGVKMDTPASKNIGNIIFNIASIADMVNHPVQVGLRLAQSAYSGSSTSNSMLMVSKNPGNSHYDFTPRIELQGEDSSLYCELVFSAKKTGSTYSLTIDVYINKQRISNHSNAYMNVDDHLGLQVGPYTMISSNAPFSLMAGDMYVAELDYNSDGTVTPQLLGNLTLEPFTVASYAGDKHTNTKNQDIVTALNTLDPNNDMGVLAIKPVEQAASVTFNAPDIAGKSIYGAALNIVYKDSIAPNNRLSYQITEGTTQLPEQTITGSNADIAGYTTFSRILTTPEGGGAWNADNLKFKLDMVNRGTDAE</sequence>
<accession>A0A5U9KVM8</accession>
<dbReference type="Proteomes" id="UP000839726">
    <property type="component" value="Unassembled WGS sequence"/>
</dbReference>
<proteinExistence type="predicted"/>